<proteinExistence type="predicted"/>
<evidence type="ECO:0000313" key="3">
    <source>
        <dbReference type="RefSeq" id="XP_011308260.1"/>
    </source>
</evidence>
<dbReference type="SUPFAM" id="SSF52047">
    <property type="entry name" value="RNI-like"/>
    <property type="match status" value="1"/>
</dbReference>
<dbReference type="Gene3D" id="1.20.1280.50">
    <property type="match status" value="1"/>
</dbReference>
<dbReference type="GO" id="GO:0031146">
    <property type="term" value="P:SCF-dependent proteasomal ubiquitin-dependent protein catabolic process"/>
    <property type="evidence" value="ECO:0007669"/>
    <property type="project" value="TreeGrafter"/>
</dbReference>
<dbReference type="SUPFAM" id="SSF81383">
    <property type="entry name" value="F-box domain"/>
    <property type="match status" value="1"/>
</dbReference>
<evidence type="ECO:0000313" key="2">
    <source>
        <dbReference type="Proteomes" id="UP000694866"/>
    </source>
</evidence>
<dbReference type="Pfam" id="PF25372">
    <property type="entry name" value="DUF7885"/>
    <property type="match status" value="1"/>
</dbReference>
<keyword evidence="2" id="KW-1185">Reference proteome</keyword>
<gene>
    <name evidence="3" type="primary">LOC105269587</name>
</gene>
<dbReference type="GO" id="GO:0019005">
    <property type="term" value="C:SCF ubiquitin ligase complex"/>
    <property type="evidence" value="ECO:0007669"/>
    <property type="project" value="TreeGrafter"/>
</dbReference>
<accession>A0A9R1TF91</accession>
<sequence>MGKRKVPQRRTTAKRRKKVIAVPEPIPDLINNLNDDCLGRIFKYLSIAERLMMDRVCKRWRDVSHLSWEDTKFLNFTTSVQKSTDLYRLPSELRTNRVIGRILKKCGHYLRRLRLGYPCQFDILQIVEKHCDNLIRLEVNFYDRKDCVKYFPRIEKLKYYQMGALRFFPREALQVLPSESLTEIHLWTYTTDTLGYALGSLPRIASTTFENLRNLSAISLHGFDLKPDVMDVICQKTNLQYLSLKCSRLRAGLSCLTQLKPLRSLDLTAVEGINDLFLGELADNCKNLGHLNLTLCCGVTDRGITSLRNLPLLQQLVLNHVDSVTDAPLSALHTLKKLECLLCKRVKDEGIVTLMKNAISLEYLNVVFSGVTRRVLDEAHKISHKTDNFGLVLIINDHSQAPEGHYEYPCLAVNFTERTHVYLEFSISR</sequence>
<dbReference type="OrthoDB" id="7689274at2759"/>
<name>A0A9R1TF91_9HYME</name>
<dbReference type="Pfam" id="PF00646">
    <property type="entry name" value="F-box"/>
    <property type="match status" value="1"/>
</dbReference>
<dbReference type="InterPro" id="IPR057207">
    <property type="entry name" value="FBXL15_LRR"/>
</dbReference>
<reference evidence="3" key="1">
    <citation type="submission" date="2025-08" db="UniProtKB">
        <authorList>
            <consortium name="RefSeq"/>
        </authorList>
    </citation>
    <scope>IDENTIFICATION</scope>
    <source>
        <strain evidence="3">USDA-PBARC FA_bdor</strain>
        <tissue evidence="3">Whole organism</tissue>
    </source>
</reference>
<protein>
    <submittedName>
        <fullName evidence="3">Uncharacterized protein isoform X1</fullName>
    </submittedName>
</protein>
<dbReference type="InterPro" id="IPR036047">
    <property type="entry name" value="F-box-like_dom_sf"/>
</dbReference>
<dbReference type="AlphaFoldDB" id="A0A9R1TF91"/>
<feature type="domain" description="F-box" evidence="1">
    <location>
        <begin position="27"/>
        <end position="71"/>
    </location>
</feature>
<dbReference type="GeneID" id="105269587"/>
<dbReference type="InterPro" id="IPR001810">
    <property type="entry name" value="F-box_dom"/>
</dbReference>
<dbReference type="Gene3D" id="3.80.10.10">
    <property type="entry name" value="Ribonuclease Inhibitor"/>
    <property type="match status" value="1"/>
</dbReference>
<evidence type="ECO:0000259" key="1">
    <source>
        <dbReference type="PROSITE" id="PS50181"/>
    </source>
</evidence>
<dbReference type="PROSITE" id="PS50181">
    <property type="entry name" value="FBOX"/>
    <property type="match status" value="1"/>
</dbReference>
<dbReference type="Proteomes" id="UP000694866">
    <property type="component" value="Unplaced"/>
</dbReference>
<dbReference type="RefSeq" id="XP_011308260.1">
    <property type="nucleotide sequence ID" value="XM_011309958.1"/>
</dbReference>
<dbReference type="InterPro" id="IPR032675">
    <property type="entry name" value="LRR_dom_sf"/>
</dbReference>
<dbReference type="KEGG" id="fas:105269587"/>
<dbReference type="PANTHER" id="PTHR13318">
    <property type="entry name" value="PARTNER OF PAIRED, ISOFORM B-RELATED"/>
    <property type="match status" value="1"/>
</dbReference>
<dbReference type="PANTHER" id="PTHR13318:SF105">
    <property type="entry name" value="F-BOX_LRR-REPEAT PROTEIN 3"/>
    <property type="match status" value="1"/>
</dbReference>
<organism evidence="2 3">
    <name type="scientific">Fopius arisanus</name>
    <dbReference type="NCBI Taxonomy" id="64838"/>
    <lineage>
        <taxon>Eukaryota</taxon>
        <taxon>Metazoa</taxon>
        <taxon>Ecdysozoa</taxon>
        <taxon>Arthropoda</taxon>
        <taxon>Hexapoda</taxon>
        <taxon>Insecta</taxon>
        <taxon>Pterygota</taxon>
        <taxon>Neoptera</taxon>
        <taxon>Endopterygota</taxon>
        <taxon>Hymenoptera</taxon>
        <taxon>Apocrita</taxon>
        <taxon>Ichneumonoidea</taxon>
        <taxon>Braconidae</taxon>
        <taxon>Opiinae</taxon>
        <taxon>Fopius</taxon>
    </lineage>
</organism>